<dbReference type="InterPro" id="IPR052188">
    <property type="entry name" value="Ni-pincer_cofactor_biosynth"/>
</dbReference>
<gene>
    <name evidence="2" type="primary">larE</name>
    <name evidence="2" type="ORF">ACJDUG_14775</name>
</gene>
<dbReference type="GO" id="GO:0016740">
    <property type="term" value="F:transferase activity"/>
    <property type="evidence" value="ECO:0007669"/>
    <property type="project" value="UniProtKB-KW"/>
</dbReference>
<feature type="domain" description="NAD/GMP synthase" evidence="1">
    <location>
        <begin position="6"/>
        <end position="77"/>
    </location>
</feature>
<dbReference type="RefSeq" id="WP_406770651.1">
    <property type="nucleotide sequence ID" value="NZ_JBJHZZ010000014.1"/>
</dbReference>
<comment type="caution">
    <text evidence="2">The sequence shown here is derived from an EMBL/GenBank/DDBJ whole genome shotgun (WGS) entry which is preliminary data.</text>
</comment>
<proteinExistence type="predicted"/>
<dbReference type="PANTHER" id="PTHR43169">
    <property type="entry name" value="EXSB FAMILY PROTEIN"/>
    <property type="match status" value="1"/>
</dbReference>
<dbReference type="EMBL" id="JBJHZZ010000014">
    <property type="protein sequence ID" value="MFL0248222.1"/>
    <property type="molecule type" value="Genomic_DNA"/>
</dbReference>
<dbReference type="InterPro" id="IPR022310">
    <property type="entry name" value="NAD/GMP_synthase"/>
</dbReference>
<dbReference type="CDD" id="cd01990">
    <property type="entry name" value="LarE-like"/>
    <property type="match status" value="1"/>
</dbReference>
<dbReference type="PANTHER" id="PTHR43169:SF2">
    <property type="entry name" value="NAD_GMP SYNTHASE DOMAIN-CONTAINING PROTEIN"/>
    <property type="match status" value="1"/>
</dbReference>
<organism evidence="2 3">
    <name type="scientific">Candidatus Clostridium stratigraminis</name>
    <dbReference type="NCBI Taxonomy" id="3381661"/>
    <lineage>
        <taxon>Bacteria</taxon>
        <taxon>Bacillati</taxon>
        <taxon>Bacillota</taxon>
        <taxon>Clostridia</taxon>
        <taxon>Eubacteriales</taxon>
        <taxon>Clostridiaceae</taxon>
        <taxon>Clostridium</taxon>
    </lineage>
</organism>
<dbReference type="InterPro" id="IPR005232">
    <property type="entry name" value="LarE"/>
</dbReference>
<dbReference type="Gene3D" id="3.40.50.620">
    <property type="entry name" value="HUPs"/>
    <property type="match status" value="1"/>
</dbReference>
<dbReference type="NCBIfam" id="TIGR00268">
    <property type="entry name" value="ATP-dependent sacrificial sulfur transferase LarE"/>
    <property type="match status" value="1"/>
</dbReference>
<dbReference type="Pfam" id="PF02540">
    <property type="entry name" value="NAD_synthase"/>
    <property type="match status" value="1"/>
</dbReference>
<dbReference type="InterPro" id="IPR014729">
    <property type="entry name" value="Rossmann-like_a/b/a_fold"/>
</dbReference>
<name>A0ABW8T7T5_9CLOT</name>
<keyword evidence="2" id="KW-0808">Transferase</keyword>
<evidence type="ECO:0000259" key="1">
    <source>
        <dbReference type="Pfam" id="PF02540"/>
    </source>
</evidence>
<evidence type="ECO:0000313" key="2">
    <source>
        <dbReference type="EMBL" id="MFL0248222.1"/>
    </source>
</evidence>
<protein>
    <submittedName>
        <fullName evidence="2">ATP-dependent sacrificial sulfur transferase LarE</fullName>
    </submittedName>
</protein>
<evidence type="ECO:0000313" key="3">
    <source>
        <dbReference type="Proteomes" id="UP001623591"/>
    </source>
</evidence>
<dbReference type="PIRSF" id="PIRSF006661">
    <property type="entry name" value="PP-lp_UCP006661"/>
    <property type="match status" value="1"/>
</dbReference>
<dbReference type="SUPFAM" id="SSF52402">
    <property type="entry name" value="Adenine nucleotide alpha hydrolases-like"/>
    <property type="match status" value="1"/>
</dbReference>
<dbReference type="Proteomes" id="UP001623591">
    <property type="component" value="Unassembled WGS sequence"/>
</dbReference>
<keyword evidence="3" id="KW-1185">Reference proteome</keyword>
<accession>A0ABW8T7T5</accession>
<reference evidence="2 3" key="1">
    <citation type="submission" date="2024-11" db="EMBL/GenBank/DDBJ databases">
        <authorList>
            <person name="Heng Y.C."/>
            <person name="Lim A.C.H."/>
            <person name="Lee J.K.Y."/>
            <person name="Kittelmann S."/>
        </authorList>
    </citation>
    <scope>NUCLEOTIDE SEQUENCE [LARGE SCALE GENOMIC DNA]</scope>
    <source>
        <strain evidence="2 3">WILCCON 0185</strain>
    </source>
</reference>
<sequence length="274" mass="31165">MNLEQKFDKLKDILKELGSAAIAYSGGVDSTFLLKVARDVLSDNVIAVTAKSSTYPEREFNEARKFVKQFGAKHIVIVSEELEIEGFSKNPVNRCYFCKKELFTKVWEVAKENGIKHVLDGSNFDDIGDFRPGMKAAKELSVVSPLKAAELTKNDIRELSKILEIPTWNKPSFACLSSRFPYGNEITVEKLSMVEKAEQLLMDMGFKQLRVRHHGDIARIEVASSEREKFFDFNIMDKVGIELQRLGFKYVTLDMLGYRTGSMNEVLTEKDKEI</sequence>